<evidence type="ECO:0000256" key="8">
    <source>
        <dbReference type="ARBA" id="ARBA00023157"/>
    </source>
</evidence>
<dbReference type="FunFam" id="2.40.10.10:FF:000015">
    <property type="entry name" value="Atrial natriuretic peptide-converting enzyme"/>
    <property type="match status" value="1"/>
</dbReference>
<keyword evidence="2 12" id="KW-0964">Secreted</keyword>
<keyword evidence="6 11" id="KW-0720">Serine protease</keyword>
<dbReference type="Gene3D" id="3.30.1640.30">
    <property type="match status" value="1"/>
</dbReference>
<dbReference type="PROSITE" id="PS00134">
    <property type="entry name" value="TRYPSIN_HIS"/>
    <property type="match status" value="1"/>
</dbReference>
<dbReference type="Proteomes" id="UP000291343">
    <property type="component" value="Unassembled WGS sequence"/>
</dbReference>
<keyword evidence="17" id="KW-1185">Reference proteome</keyword>
<sequence length="381" mass="42092">MSLTFRVIAVLSLVTISYSDNFEYNIDHRVRRQAFNFQPETNSCRTPSGQQGQCMVILDCEPLLNILYNENRTPDQTRLLQKSHCGYENGNPKVCCPARNRPTPPPTPRPTSSLPITQPNGNNDNSLQCGLSVTSFNRIIGGQPAKLKTWPWIALLGYNSMSRPAWNCGGTLVNARHVVTAAHCIVGKRMTIVRLGDLDWNTTADNANHVDIPVERAFAHPQYNAAKHVTDIGIVRLREPARFNEDVRPICLPTSAELRSKDIEGLTPFIAGWGSLAFRSSNFPTRLYEAQVDVKSNEECAAAYAKLPRGGGVTIDERVLCAGGSNKDACQGDSGGPLMLPVRKNYFLFGVVSYGYKCAEPGFPGVYTRVTEFVDWLQANI</sequence>
<keyword evidence="9" id="KW-0325">Glycoprotein</keyword>
<dbReference type="InterPro" id="IPR009003">
    <property type="entry name" value="Peptidase_S1_PA"/>
</dbReference>
<evidence type="ECO:0000313" key="16">
    <source>
        <dbReference type="EMBL" id="RZF43227.1"/>
    </source>
</evidence>
<feature type="region of interest" description="Disordered" evidence="13">
    <location>
        <begin position="99"/>
        <end position="121"/>
    </location>
</feature>
<protein>
    <recommendedName>
        <fullName evidence="12">CLIP domain-containing serine protease</fullName>
        <ecNumber evidence="11">3.4.21.-</ecNumber>
    </recommendedName>
</protein>
<dbReference type="PANTHER" id="PTHR24264">
    <property type="entry name" value="TRYPSIN-RELATED"/>
    <property type="match status" value="1"/>
</dbReference>
<evidence type="ECO:0000256" key="9">
    <source>
        <dbReference type="ARBA" id="ARBA00023180"/>
    </source>
</evidence>
<feature type="domain" description="Clip" evidence="15">
    <location>
        <begin position="43"/>
        <end position="96"/>
    </location>
</feature>
<dbReference type="InterPro" id="IPR018114">
    <property type="entry name" value="TRYPSIN_HIS"/>
</dbReference>
<dbReference type="InterPro" id="IPR001254">
    <property type="entry name" value="Trypsin_dom"/>
</dbReference>
<evidence type="ECO:0000256" key="10">
    <source>
        <dbReference type="ARBA" id="ARBA00024195"/>
    </source>
</evidence>
<feature type="chain" id="PRO_5023963247" description="CLIP domain-containing serine protease" evidence="12">
    <location>
        <begin position="20"/>
        <end position="381"/>
    </location>
</feature>
<evidence type="ECO:0000256" key="3">
    <source>
        <dbReference type="ARBA" id="ARBA00022670"/>
    </source>
</evidence>
<keyword evidence="8" id="KW-1015">Disulfide bond</keyword>
<evidence type="ECO:0000259" key="14">
    <source>
        <dbReference type="PROSITE" id="PS50240"/>
    </source>
</evidence>
<evidence type="ECO:0000256" key="11">
    <source>
        <dbReference type="RuleBase" id="RU363034"/>
    </source>
</evidence>
<dbReference type="SMART" id="SM00680">
    <property type="entry name" value="CLIP"/>
    <property type="match status" value="1"/>
</dbReference>
<name>A0A482XC18_LAOST</name>
<dbReference type="SMART" id="SM00020">
    <property type="entry name" value="Tryp_SPc"/>
    <property type="match status" value="1"/>
</dbReference>
<dbReference type="PROSITE" id="PS51888">
    <property type="entry name" value="CLIP"/>
    <property type="match status" value="1"/>
</dbReference>
<gene>
    <name evidence="16" type="ORF">LSTR_LSTR009031</name>
</gene>
<dbReference type="FunFam" id="3.30.1640.30:FF:000001">
    <property type="entry name" value="Serine protease 7"/>
    <property type="match status" value="1"/>
</dbReference>
<dbReference type="InParanoid" id="A0A482XC18"/>
<evidence type="ECO:0000259" key="15">
    <source>
        <dbReference type="PROSITE" id="PS51888"/>
    </source>
</evidence>
<dbReference type="Pfam" id="PF12032">
    <property type="entry name" value="CLIP"/>
    <property type="match status" value="1"/>
</dbReference>
<dbReference type="InterPro" id="IPR001314">
    <property type="entry name" value="Peptidase_S1A"/>
</dbReference>
<comment type="caution">
    <text evidence="16">The sequence shown here is derived from an EMBL/GenBank/DDBJ whole genome shotgun (WGS) entry which is preliminary data.</text>
</comment>
<dbReference type="InterPro" id="IPR050127">
    <property type="entry name" value="Serine_Proteases_S1"/>
</dbReference>
<keyword evidence="3 11" id="KW-0645">Protease</keyword>
<dbReference type="FunCoup" id="A0A482XC18">
    <property type="interactions" value="2"/>
</dbReference>
<dbReference type="EC" id="3.4.21.-" evidence="11"/>
<dbReference type="Pfam" id="PF00089">
    <property type="entry name" value="Trypsin"/>
    <property type="match status" value="1"/>
</dbReference>
<dbReference type="InterPro" id="IPR038565">
    <property type="entry name" value="CLIP_sf"/>
</dbReference>
<comment type="subcellular location">
    <subcellularLocation>
        <location evidence="1 12">Secreted</location>
    </subcellularLocation>
</comment>
<reference evidence="16 17" key="1">
    <citation type="journal article" date="2017" name="Gigascience">
        <title>Genome sequence of the small brown planthopper, Laodelphax striatellus.</title>
        <authorList>
            <person name="Zhu J."/>
            <person name="Jiang F."/>
            <person name="Wang X."/>
            <person name="Yang P."/>
            <person name="Bao Y."/>
            <person name="Zhao W."/>
            <person name="Wang W."/>
            <person name="Lu H."/>
            <person name="Wang Q."/>
            <person name="Cui N."/>
            <person name="Li J."/>
            <person name="Chen X."/>
            <person name="Luo L."/>
            <person name="Yu J."/>
            <person name="Kang L."/>
            <person name="Cui F."/>
        </authorList>
    </citation>
    <scope>NUCLEOTIDE SEQUENCE [LARGE SCALE GENOMIC DNA]</scope>
    <source>
        <strain evidence="16">Lst14</strain>
    </source>
</reference>
<dbReference type="OrthoDB" id="425190at2759"/>
<comment type="domain">
    <text evidence="12">The clip domain consists of 35-55 residues which are 'knitted' together usually by 3 conserved disulfide bonds forming a clip-like compact structure.</text>
</comment>
<evidence type="ECO:0000256" key="4">
    <source>
        <dbReference type="ARBA" id="ARBA00022729"/>
    </source>
</evidence>
<dbReference type="PROSITE" id="PS00135">
    <property type="entry name" value="TRYPSIN_SER"/>
    <property type="match status" value="1"/>
</dbReference>
<evidence type="ECO:0000256" key="6">
    <source>
        <dbReference type="ARBA" id="ARBA00022825"/>
    </source>
</evidence>
<organism evidence="16 17">
    <name type="scientific">Laodelphax striatellus</name>
    <name type="common">Small brown planthopper</name>
    <name type="synonym">Delphax striatella</name>
    <dbReference type="NCBI Taxonomy" id="195883"/>
    <lineage>
        <taxon>Eukaryota</taxon>
        <taxon>Metazoa</taxon>
        <taxon>Ecdysozoa</taxon>
        <taxon>Arthropoda</taxon>
        <taxon>Hexapoda</taxon>
        <taxon>Insecta</taxon>
        <taxon>Pterygota</taxon>
        <taxon>Neoptera</taxon>
        <taxon>Paraneoptera</taxon>
        <taxon>Hemiptera</taxon>
        <taxon>Auchenorrhyncha</taxon>
        <taxon>Fulgoroidea</taxon>
        <taxon>Delphacidae</taxon>
        <taxon>Criomorphinae</taxon>
        <taxon>Laodelphax</taxon>
    </lineage>
</organism>
<evidence type="ECO:0000256" key="1">
    <source>
        <dbReference type="ARBA" id="ARBA00004613"/>
    </source>
</evidence>
<dbReference type="InterPro" id="IPR033116">
    <property type="entry name" value="TRYPSIN_SER"/>
</dbReference>
<feature type="domain" description="Peptidase S1" evidence="14">
    <location>
        <begin position="139"/>
        <end position="381"/>
    </location>
</feature>
<keyword evidence="5 11" id="KW-0378">Hydrolase</keyword>
<dbReference type="AlphaFoldDB" id="A0A482XC18"/>
<dbReference type="InterPro" id="IPR043504">
    <property type="entry name" value="Peptidase_S1_PA_chymotrypsin"/>
</dbReference>
<evidence type="ECO:0000256" key="13">
    <source>
        <dbReference type="SAM" id="MobiDB-lite"/>
    </source>
</evidence>
<dbReference type="PANTHER" id="PTHR24264:SF65">
    <property type="entry name" value="SRCR DOMAIN-CONTAINING PROTEIN"/>
    <property type="match status" value="1"/>
</dbReference>
<accession>A0A482XC18</accession>
<comment type="similarity">
    <text evidence="10 12">Belongs to the peptidase S1 family. CLIP subfamily.</text>
</comment>
<feature type="signal peptide" evidence="12">
    <location>
        <begin position="1"/>
        <end position="19"/>
    </location>
</feature>
<dbReference type="InterPro" id="IPR022700">
    <property type="entry name" value="CLIP"/>
</dbReference>
<dbReference type="PROSITE" id="PS50240">
    <property type="entry name" value="TRYPSIN_DOM"/>
    <property type="match status" value="1"/>
</dbReference>
<dbReference type="GO" id="GO:0006508">
    <property type="term" value="P:proteolysis"/>
    <property type="evidence" value="ECO:0007669"/>
    <property type="project" value="UniProtKB-KW"/>
</dbReference>
<dbReference type="Gene3D" id="2.40.10.10">
    <property type="entry name" value="Trypsin-like serine proteases"/>
    <property type="match status" value="2"/>
</dbReference>
<evidence type="ECO:0000313" key="17">
    <source>
        <dbReference type="Proteomes" id="UP000291343"/>
    </source>
</evidence>
<evidence type="ECO:0000256" key="7">
    <source>
        <dbReference type="ARBA" id="ARBA00023145"/>
    </source>
</evidence>
<dbReference type="SUPFAM" id="SSF50494">
    <property type="entry name" value="Trypsin-like serine proteases"/>
    <property type="match status" value="1"/>
</dbReference>
<dbReference type="SMR" id="A0A482XC18"/>
<dbReference type="GO" id="GO:0004252">
    <property type="term" value="F:serine-type endopeptidase activity"/>
    <property type="evidence" value="ECO:0007669"/>
    <property type="project" value="UniProtKB-UniRule"/>
</dbReference>
<evidence type="ECO:0000256" key="5">
    <source>
        <dbReference type="ARBA" id="ARBA00022801"/>
    </source>
</evidence>
<dbReference type="STRING" id="195883.A0A482XC18"/>
<keyword evidence="4 12" id="KW-0732">Signal</keyword>
<dbReference type="CDD" id="cd00190">
    <property type="entry name" value="Tryp_SPc"/>
    <property type="match status" value="1"/>
</dbReference>
<dbReference type="GO" id="GO:0005615">
    <property type="term" value="C:extracellular space"/>
    <property type="evidence" value="ECO:0007669"/>
    <property type="project" value="TreeGrafter"/>
</dbReference>
<dbReference type="EMBL" id="QKKF02012829">
    <property type="protein sequence ID" value="RZF43227.1"/>
    <property type="molecule type" value="Genomic_DNA"/>
</dbReference>
<feature type="compositionally biased region" description="Polar residues" evidence="13">
    <location>
        <begin position="112"/>
        <end position="121"/>
    </location>
</feature>
<evidence type="ECO:0000256" key="12">
    <source>
        <dbReference type="RuleBase" id="RU366078"/>
    </source>
</evidence>
<dbReference type="PRINTS" id="PR00722">
    <property type="entry name" value="CHYMOTRYPSIN"/>
</dbReference>
<proteinExistence type="inferred from homology"/>
<keyword evidence="7" id="KW-0865">Zymogen</keyword>
<evidence type="ECO:0000256" key="2">
    <source>
        <dbReference type="ARBA" id="ARBA00022525"/>
    </source>
</evidence>